<feature type="domain" description="NADP-dependent oxidoreductase" evidence="2">
    <location>
        <begin position="28"/>
        <end position="79"/>
    </location>
</feature>
<gene>
    <name evidence="3" type="ORF">JG687_00008915</name>
</gene>
<evidence type="ECO:0000313" key="4">
    <source>
        <dbReference type="Proteomes" id="UP000688947"/>
    </source>
</evidence>
<dbReference type="VEuPathDB" id="FungiDB:PC110_g3362"/>
<dbReference type="InterPro" id="IPR023210">
    <property type="entry name" value="NADP_OxRdtase_dom"/>
</dbReference>
<dbReference type="PROSITE" id="PS00063">
    <property type="entry name" value="ALDOKETO_REDUCTASE_3"/>
    <property type="match status" value="1"/>
</dbReference>
<dbReference type="OrthoDB" id="416253at2759"/>
<reference evidence="3" key="1">
    <citation type="submission" date="2021-01" db="EMBL/GenBank/DDBJ databases">
        <title>Phytophthora aleatoria, a newly-described species from Pinus radiata is distinct from Phytophthora cactorum isolates based on comparative genomics.</title>
        <authorList>
            <person name="Mcdougal R."/>
            <person name="Panda P."/>
            <person name="Williams N."/>
            <person name="Studholme D.J."/>
        </authorList>
    </citation>
    <scope>NUCLEOTIDE SEQUENCE</scope>
    <source>
        <strain evidence="3">NZFS 3830</strain>
    </source>
</reference>
<dbReference type="EMBL" id="JAENGZ010000447">
    <property type="protein sequence ID" value="KAG6959205.1"/>
    <property type="molecule type" value="Genomic_DNA"/>
</dbReference>
<dbReference type="VEuPathDB" id="FungiDB:PC110_g3360"/>
<dbReference type="Proteomes" id="UP000688947">
    <property type="component" value="Unassembled WGS sequence"/>
</dbReference>
<sequence>MSVDVPTKTLPSGASIPMIGLGVYQSEPGAETYNAVLTELKLGYRHIDTAEIYGNEEDVGRAVRDSGIPREEIFVPTKLLPQTGATTRRSLDERADTWRAVVDLHDQGILKDIGVSNFSETLLAKLLKTARVKPAVNQVELHPWMMRSSLVKYCEDNGIIMEAYSPLARATKMDDSTLISIANEPGATPGQVLVAFGVNGFVTLPKSVHEERLKSNLELVKFKLSPEQAAKLASPDSYIRTAGWDPIKDQVESWPTRGSIEVEVSDYYFTMDDEDLRALASLQVSGNLSEHDFGRVSLPIHMRRCRSLLPPSEEEEAAAEHNKGTKSIKRKQVQSLVDLCLRFVTKHFESVYMDRILSFPEAEAALIASMPSNLLHRMVVNLVKDSKRAKTKNRESRATIETLESTLQGARRDVAQLESARDWAAISRARMAEQQHVSDRLQRELDTIQTALSSTEVENQHLRAKAERAEKQLLRLEAKVRRKLLLEYVYHAFIYCCRGFDRLTR</sequence>
<dbReference type="Pfam" id="PF00248">
    <property type="entry name" value="Aldo_ket_red"/>
    <property type="match status" value="2"/>
</dbReference>
<organism evidence="3 4">
    <name type="scientific">Phytophthora cactorum</name>
    <dbReference type="NCBI Taxonomy" id="29920"/>
    <lineage>
        <taxon>Eukaryota</taxon>
        <taxon>Sar</taxon>
        <taxon>Stramenopiles</taxon>
        <taxon>Oomycota</taxon>
        <taxon>Peronosporomycetes</taxon>
        <taxon>Peronosporales</taxon>
        <taxon>Peronosporaceae</taxon>
        <taxon>Phytophthora</taxon>
    </lineage>
</organism>
<accession>A0A8T1UG46</accession>
<protein>
    <recommendedName>
        <fullName evidence="2">NADP-dependent oxidoreductase domain-containing protein</fullName>
    </recommendedName>
</protein>
<evidence type="ECO:0000259" key="2">
    <source>
        <dbReference type="Pfam" id="PF00248"/>
    </source>
</evidence>
<dbReference type="InterPro" id="IPR018170">
    <property type="entry name" value="Aldo/ket_reductase_CS"/>
</dbReference>
<dbReference type="InterPro" id="IPR020471">
    <property type="entry name" value="AKR"/>
</dbReference>
<feature type="domain" description="NADP-dependent oxidoreductase" evidence="2">
    <location>
        <begin position="95"/>
        <end position="233"/>
    </location>
</feature>
<proteinExistence type="predicted"/>
<keyword evidence="1" id="KW-0175">Coiled coil</keyword>
<dbReference type="AlphaFoldDB" id="A0A8T1UG46"/>
<dbReference type="GO" id="GO:0016491">
    <property type="term" value="F:oxidoreductase activity"/>
    <property type="evidence" value="ECO:0007669"/>
    <property type="project" value="InterPro"/>
</dbReference>
<evidence type="ECO:0000256" key="1">
    <source>
        <dbReference type="SAM" id="Coils"/>
    </source>
</evidence>
<dbReference type="PANTHER" id="PTHR43827:SF13">
    <property type="entry name" value="ALDO_KETO REDUCTASE FAMILY PROTEIN"/>
    <property type="match status" value="1"/>
</dbReference>
<name>A0A8T1UG46_9STRA</name>
<dbReference type="CDD" id="cd19071">
    <property type="entry name" value="AKR_AKR1-5-like"/>
    <property type="match status" value="1"/>
</dbReference>
<dbReference type="PROSITE" id="PS00798">
    <property type="entry name" value="ALDOKETO_REDUCTASE_1"/>
    <property type="match status" value="1"/>
</dbReference>
<feature type="coiled-coil region" evidence="1">
    <location>
        <begin position="393"/>
        <end position="486"/>
    </location>
</feature>
<comment type="caution">
    <text evidence="3">The sequence shown here is derived from an EMBL/GenBank/DDBJ whole genome shotgun (WGS) entry which is preliminary data.</text>
</comment>
<evidence type="ECO:0000313" key="3">
    <source>
        <dbReference type="EMBL" id="KAG6959205.1"/>
    </source>
</evidence>
<dbReference type="PANTHER" id="PTHR43827">
    <property type="entry name" value="2,5-DIKETO-D-GLUCONIC ACID REDUCTASE"/>
    <property type="match status" value="1"/>
</dbReference>